<keyword evidence="3" id="KW-1185">Reference proteome</keyword>
<organism evidence="2 3">
    <name type="scientific">Lagenidium giganteum</name>
    <dbReference type="NCBI Taxonomy" id="4803"/>
    <lineage>
        <taxon>Eukaryota</taxon>
        <taxon>Sar</taxon>
        <taxon>Stramenopiles</taxon>
        <taxon>Oomycota</taxon>
        <taxon>Peronosporomycetes</taxon>
        <taxon>Pythiales</taxon>
        <taxon>Pythiaceae</taxon>
    </lineage>
</organism>
<dbReference type="EMBL" id="DAKRPA010000315">
    <property type="protein sequence ID" value="DAZ93448.1"/>
    <property type="molecule type" value="Genomic_DNA"/>
</dbReference>
<comment type="caution">
    <text evidence="2">The sequence shown here is derived from an EMBL/GenBank/DDBJ whole genome shotgun (WGS) entry which is preliminary data.</text>
</comment>
<proteinExistence type="predicted"/>
<reference evidence="2" key="1">
    <citation type="submission" date="2022-11" db="EMBL/GenBank/DDBJ databases">
        <authorList>
            <person name="Morgan W.R."/>
            <person name="Tartar A."/>
        </authorList>
    </citation>
    <scope>NUCLEOTIDE SEQUENCE</scope>
    <source>
        <strain evidence="2">ARSEF 373</strain>
    </source>
</reference>
<name>A0AAV2YJI4_9STRA</name>
<feature type="region of interest" description="Disordered" evidence="1">
    <location>
        <begin position="30"/>
        <end position="106"/>
    </location>
</feature>
<dbReference type="AlphaFoldDB" id="A0AAV2YJI4"/>
<reference evidence="2" key="2">
    <citation type="journal article" date="2023" name="Microbiol Resour">
        <title>Decontamination and Annotation of the Draft Genome Sequence of the Oomycete Lagenidium giganteum ARSEF 373.</title>
        <authorList>
            <person name="Morgan W.R."/>
            <person name="Tartar A."/>
        </authorList>
    </citation>
    <scope>NUCLEOTIDE SEQUENCE</scope>
    <source>
        <strain evidence="2">ARSEF 373</strain>
    </source>
</reference>
<accession>A0AAV2YJI4</accession>
<dbReference type="Proteomes" id="UP001146120">
    <property type="component" value="Unassembled WGS sequence"/>
</dbReference>
<evidence type="ECO:0000313" key="2">
    <source>
        <dbReference type="EMBL" id="DAZ93448.1"/>
    </source>
</evidence>
<evidence type="ECO:0000313" key="3">
    <source>
        <dbReference type="Proteomes" id="UP001146120"/>
    </source>
</evidence>
<protein>
    <submittedName>
        <fullName evidence="2">Uncharacterized protein</fullName>
    </submittedName>
</protein>
<sequence length="106" mass="10797">MDLVQANQVPQQVATYAIAEAHGHTVHLAPLTAPNCNPSRRFGGSQKQAGTTTGGGHPRSQACPRESYSGASSFSLDRLLQSCPAPGTAVPGHCSGPAEPDSDSSG</sequence>
<gene>
    <name evidence="2" type="ORF">N0F65_007094</name>
</gene>
<evidence type="ECO:0000256" key="1">
    <source>
        <dbReference type="SAM" id="MobiDB-lite"/>
    </source>
</evidence>